<gene>
    <name evidence="2" type="ORF">GCM10025868_34130</name>
</gene>
<evidence type="ECO:0000313" key="2">
    <source>
        <dbReference type="EMBL" id="GMA88163.1"/>
    </source>
</evidence>
<protein>
    <submittedName>
        <fullName evidence="2">Uncharacterized protein</fullName>
    </submittedName>
</protein>
<keyword evidence="3" id="KW-1185">Reference proteome</keyword>
<accession>A0ABQ6JJJ2</accession>
<proteinExistence type="predicted"/>
<reference evidence="3" key="1">
    <citation type="journal article" date="2019" name="Int. J. Syst. Evol. Microbiol.">
        <title>The Global Catalogue of Microorganisms (GCM) 10K type strain sequencing project: providing services to taxonomists for standard genome sequencing and annotation.</title>
        <authorList>
            <consortium name="The Broad Institute Genomics Platform"/>
            <consortium name="The Broad Institute Genome Sequencing Center for Infectious Disease"/>
            <person name="Wu L."/>
            <person name="Ma J."/>
        </authorList>
    </citation>
    <scope>NUCLEOTIDE SEQUENCE [LARGE SCALE GENOMIC DNA]</scope>
    <source>
        <strain evidence="3">NBRC 108730</strain>
    </source>
</reference>
<dbReference type="Proteomes" id="UP001157017">
    <property type="component" value="Unassembled WGS sequence"/>
</dbReference>
<comment type="caution">
    <text evidence="2">The sequence shown here is derived from an EMBL/GenBank/DDBJ whole genome shotgun (WGS) entry which is preliminary data.</text>
</comment>
<sequence length="52" mass="5559">MSSVTDDDAGAGKSAQYRPWSPPDTISCVFVEHRQVPSLVRSGSARVPAVRS</sequence>
<dbReference type="EMBL" id="BSUZ01000001">
    <property type="protein sequence ID" value="GMA88163.1"/>
    <property type="molecule type" value="Genomic_DNA"/>
</dbReference>
<evidence type="ECO:0000256" key="1">
    <source>
        <dbReference type="SAM" id="MobiDB-lite"/>
    </source>
</evidence>
<feature type="region of interest" description="Disordered" evidence="1">
    <location>
        <begin position="1"/>
        <end position="23"/>
    </location>
</feature>
<name>A0ABQ6JJJ2_9ACTN</name>
<organism evidence="2 3">
    <name type="scientific">Angustibacter aerolatus</name>
    <dbReference type="NCBI Taxonomy" id="1162965"/>
    <lineage>
        <taxon>Bacteria</taxon>
        <taxon>Bacillati</taxon>
        <taxon>Actinomycetota</taxon>
        <taxon>Actinomycetes</taxon>
        <taxon>Kineosporiales</taxon>
        <taxon>Kineosporiaceae</taxon>
    </lineage>
</organism>
<evidence type="ECO:0000313" key="3">
    <source>
        <dbReference type="Proteomes" id="UP001157017"/>
    </source>
</evidence>